<dbReference type="GO" id="GO:0004864">
    <property type="term" value="F:protein phosphatase inhibitor activity"/>
    <property type="evidence" value="ECO:0007669"/>
    <property type="project" value="InterPro"/>
</dbReference>
<dbReference type="GO" id="GO:0006952">
    <property type="term" value="P:defense response"/>
    <property type="evidence" value="ECO:0007669"/>
    <property type="project" value="UniProtKB-KW"/>
</dbReference>
<dbReference type="GO" id="GO:0038023">
    <property type="term" value="F:signaling receptor activity"/>
    <property type="evidence" value="ECO:0007669"/>
    <property type="project" value="InterPro"/>
</dbReference>
<keyword evidence="4" id="KW-0611">Plant defense</keyword>
<dbReference type="Pfam" id="PF00407">
    <property type="entry name" value="Bet_v_1"/>
    <property type="match status" value="1"/>
</dbReference>
<dbReference type="GO" id="GO:0005634">
    <property type="term" value="C:nucleus"/>
    <property type="evidence" value="ECO:0007669"/>
    <property type="project" value="TreeGrafter"/>
</dbReference>
<evidence type="ECO:0000313" key="6">
    <source>
        <dbReference type="EMBL" id="ASM46793.1"/>
    </source>
</evidence>
<dbReference type="InterPro" id="IPR050279">
    <property type="entry name" value="Plant_def-hormone_signal"/>
</dbReference>
<dbReference type="GO" id="GO:0009738">
    <property type="term" value="P:abscisic acid-activated signaling pathway"/>
    <property type="evidence" value="ECO:0007669"/>
    <property type="project" value="InterPro"/>
</dbReference>
<dbReference type="PANTHER" id="PTHR31213:SF55">
    <property type="entry name" value="STRESS-INDUCED PROTEIN SAM22"/>
    <property type="match status" value="1"/>
</dbReference>
<dbReference type="SMART" id="SM01037">
    <property type="entry name" value="Bet_v_1"/>
    <property type="match status" value="1"/>
</dbReference>
<proteinExistence type="evidence at transcript level"/>
<keyword evidence="4" id="KW-0568">Pathogenesis-related protein</keyword>
<sequence length="154" mass="16583">MGVQKTETTAFSPVPAEKLFKGSFLDMDTVVPKAFPEGIKSVQVLEGDGGVGTIKNVTLGDATPFNTMNTRIDAIDEHALTYTYTIIGGDILLDIIESIENHFKIVPTDGGSTITQTTIYNTIGDAVIPEENIKDATDKSIQLFKAVEAYLLAN</sequence>
<evidence type="ECO:0000256" key="2">
    <source>
        <dbReference type="ARBA" id="ARBA00022759"/>
    </source>
</evidence>
<dbReference type="InterPro" id="IPR024949">
    <property type="entry name" value="Bet_v_I_allergen"/>
</dbReference>
<keyword evidence="2" id="KW-0540">Nuclease</keyword>
<name>A0A221HZJ8_9APIA</name>
<organism evidence="6">
    <name type="scientific">Panax notoginseng</name>
    <name type="common">notoginseng</name>
    <dbReference type="NCBI Taxonomy" id="44586"/>
    <lineage>
        <taxon>Eukaryota</taxon>
        <taxon>Viridiplantae</taxon>
        <taxon>Streptophyta</taxon>
        <taxon>Embryophyta</taxon>
        <taxon>Tracheophyta</taxon>
        <taxon>Spermatophyta</taxon>
        <taxon>Magnoliopsida</taxon>
        <taxon>eudicotyledons</taxon>
        <taxon>Gunneridae</taxon>
        <taxon>Pentapetalae</taxon>
        <taxon>asterids</taxon>
        <taxon>campanulids</taxon>
        <taxon>Apiales</taxon>
        <taxon>Araliaceae</taxon>
        <taxon>Panax</taxon>
    </lineage>
</organism>
<dbReference type="GO" id="GO:0004519">
    <property type="term" value="F:endonuclease activity"/>
    <property type="evidence" value="ECO:0007669"/>
    <property type="project" value="UniProtKB-KW"/>
</dbReference>
<reference evidence="6" key="1">
    <citation type="submission" date="2016-11" db="EMBL/GenBank/DDBJ databases">
        <title>Molecular cloning, expression analysis and promoter analysis of pathogenesis-related protein 10 gene from Panax notoginseng.</title>
        <authorList>
            <person name="Yang D."/>
        </authorList>
    </citation>
    <scope>NUCLEOTIDE SEQUENCE</scope>
</reference>
<comment type="function">
    <text evidence="3">Catalyzes the two-stage endonucleolytic cleavage to 3'-phosphomononucleotides and 3'-phosphooligonucleotides with 2',3'-cyclic phosphate intermediates.</text>
</comment>
<protein>
    <submittedName>
        <fullName evidence="6">Pathogensis-related protein 10</fullName>
    </submittedName>
</protein>
<dbReference type="GO" id="GO:0010427">
    <property type="term" value="F:abscisic acid binding"/>
    <property type="evidence" value="ECO:0007669"/>
    <property type="project" value="InterPro"/>
</dbReference>
<dbReference type="GO" id="GO:0005737">
    <property type="term" value="C:cytoplasm"/>
    <property type="evidence" value="ECO:0007669"/>
    <property type="project" value="TreeGrafter"/>
</dbReference>
<dbReference type="Gene3D" id="3.30.530.20">
    <property type="match status" value="1"/>
</dbReference>
<dbReference type="PROSITE" id="PS00451">
    <property type="entry name" value="PATHOGENESIS_BETVI"/>
    <property type="match status" value="1"/>
</dbReference>
<dbReference type="InterPro" id="IPR000916">
    <property type="entry name" value="Bet_v_I/MLP"/>
</dbReference>
<dbReference type="InterPro" id="IPR023393">
    <property type="entry name" value="START-like_dom_sf"/>
</dbReference>
<dbReference type="SUPFAM" id="SSF55961">
    <property type="entry name" value="Bet v1-like"/>
    <property type="match status" value="1"/>
</dbReference>
<evidence type="ECO:0000256" key="1">
    <source>
        <dbReference type="ARBA" id="ARBA00009744"/>
    </source>
</evidence>
<accession>A0A221HZJ8</accession>
<keyword evidence="2" id="KW-0255">Endonuclease</keyword>
<dbReference type="FunFam" id="3.30.530.20:FF:000007">
    <property type="entry name" value="Major pollen allergen Bet v 1-A"/>
    <property type="match status" value="1"/>
</dbReference>
<evidence type="ECO:0000256" key="3">
    <source>
        <dbReference type="ARBA" id="ARBA00056368"/>
    </source>
</evidence>
<dbReference type="CDD" id="cd07816">
    <property type="entry name" value="Bet_v1-like"/>
    <property type="match status" value="1"/>
</dbReference>
<dbReference type="EMBL" id="KY129859">
    <property type="protein sequence ID" value="ASM46793.1"/>
    <property type="molecule type" value="mRNA"/>
</dbReference>
<evidence type="ECO:0000256" key="4">
    <source>
        <dbReference type="RuleBase" id="RU000409"/>
    </source>
</evidence>
<evidence type="ECO:0000259" key="5">
    <source>
        <dbReference type="SMART" id="SM01037"/>
    </source>
</evidence>
<keyword evidence="2" id="KW-0378">Hydrolase</keyword>
<comment type="similarity">
    <text evidence="1 4">Belongs to the BetVI family.</text>
</comment>
<gene>
    <name evidence="6" type="primary">PR10</name>
</gene>
<dbReference type="PANTHER" id="PTHR31213">
    <property type="entry name" value="OS08G0374000 PROTEIN-RELATED"/>
    <property type="match status" value="1"/>
</dbReference>
<dbReference type="AlphaFoldDB" id="A0A221HZJ8"/>
<dbReference type="PRINTS" id="PR00634">
    <property type="entry name" value="BETALLERGEN"/>
</dbReference>
<feature type="domain" description="Bet v I/Major latex protein" evidence="5">
    <location>
        <begin position="1"/>
        <end position="154"/>
    </location>
</feature>